<name>A0AAU7CN74_9BACT</name>
<reference evidence="2" key="1">
    <citation type="submission" date="2024-05" db="EMBL/GenBank/DDBJ databases">
        <title>Planctomycetes of the genus Singulisphaera possess chitinolytic capabilities.</title>
        <authorList>
            <person name="Ivanova A."/>
        </authorList>
    </citation>
    <scope>NUCLEOTIDE SEQUENCE</scope>
    <source>
        <strain evidence="2">Ch08T</strain>
    </source>
</reference>
<evidence type="ECO:0000256" key="1">
    <source>
        <dbReference type="SAM" id="MobiDB-lite"/>
    </source>
</evidence>
<proteinExistence type="predicted"/>
<sequence length="60" mass="6095">MRTRRNLGLAGVLVLAIALPLTLPGCGGGTPELGPDGGVKSAPGDVQLDKEFEPSAKKPK</sequence>
<organism evidence="2">
    <name type="scientific">Singulisphaera sp. Ch08</name>
    <dbReference type="NCBI Taxonomy" id="3120278"/>
    <lineage>
        <taxon>Bacteria</taxon>
        <taxon>Pseudomonadati</taxon>
        <taxon>Planctomycetota</taxon>
        <taxon>Planctomycetia</taxon>
        <taxon>Isosphaerales</taxon>
        <taxon>Isosphaeraceae</taxon>
        <taxon>Singulisphaera</taxon>
    </lineage>
</organism>
<gene>
    <name evidence="2" type="ORF">V5E97_11100</name>
</gene>
<evidence type="ECO:0000313" key="2">
    <source>
        <dbReference type="EMBL" id="XBH06555.1"/>
    </source>
</evidence>
<dbReference type="RefSeq" id="WP_406699405.1">
    <property type="nucleotide sequence ID" value="NZ_CP155447.1"/>
</dbReference>
<feature type="compositionally biased region" description="Basic and acidic residues" evidence="1">
    <location>
        <begin position="47"/>
        <end position="60"/>
    </location>
</feature>
<feature type="region of interest" description="Disordered" evidence="1">
    <location>
        <begin position="26"/>
        <end position="60"/>
    </location>
</feature>
<dbReference type="AlphaFoldDB" id="A0AAU7CN74"/>
<protein>
    <submittedName>
        <fullName evidence="2">Uncharacterized protein</fullName>
    </submittedName>
</protein>
<feature type="compositionally biased region" description="Gly residues" evidence="1">
    <location>
        <begin position="26"/>
        <end position="37"/>
    </location>
</feature>
<dbReference type="EMBL" id="CP155447">
    <property type="protein sequence ID" value="XBH06555.1"/>
    <property type="molecule type" value="Genomic_DNA"/>
</dbReference>
<accession>A0AAU7CN74</accession>